<dbReference type="Proteomes" id="UP000698800">
    <property type="component" value="Unassembled WGS sequence"/>
</dbReference>
<dbReference type="EMBL" id="JAGHQL010000009">
    <property type="protein sequence ID" value="KAH0545129.1"/>
    <property type="molecule type" value="Genomic_DNA"/>
</dbReference>
<dbReference type="GO" id="GO:0003697">
    <property type="term" value="F:single-stranded DNA binding"/>
    <property type="evidence" value="ECO:0007669"/>
    <property type="project" value="TreeGrafter"/>
</dbReference>
<accession>A0A9P8L5V6</accession>
<name>A0A9P8L5V6_9PEZI</name>
<dbReference type="PANTHER" id="PTHR21166">
    <property type="entry name" value="CELL DIVISION CONTROL PROTEIN 24 OB DOMAIN-CONTAINING PROTEIN-RELATED"/>
    <property type="match status" value="1"/>
</dbReference>
<evidence type="ECO:0000313" key="2">
    <source>
        <dbReference type="EMBL" id="KAH0545129.1"/>
    </source>
</evidence>
<evidence type="ECO:0000256" key="1">
    <source>
        <dbReference type="SAM" id="MobiDB-lite"/>
    </source>
</evidence>
<organism evidence="2 3">
    <name type="scientific">Glutinoglossum americanum</name>
    <dbReference type="NCBI Taxonomy" id="1670608"/>
    <lineage>
        <taxon>Eukaryota</taxon>
        <taxon>Fungi</taxon>
        <taxon>Dikarya</taxon>
        <taxon>Ascomycota</taxon>
        <taxon>Pezizomycotina</taxon>
        <taxon>Geoglossomycetes</taxon>
        <taxon>Geoglossales</taxon>
        <taxon>Geoglossaceae</taxon>
        <taxon>Glutinoglossum</taxon>
    </lineage>
</organism>
<protein>
    <submittedName>
        <fullName evidence="2">Uncharacterized protein</fullName>
    </submittedName>
</protein>
<dbReference type="OrthoDB" id="3248508at2759"/>
<gene>
    <name evidence="2" type="ORF">FGG08_000741</name>
</gene>
<feature type="region of interest" description="Disordered" evidence="1">
    <location>
        <begin position="1"/>
        <end position="29"/>
    </location>
</feature>
<dbReference type="AlphaFoldDB" id="A0A9P8L5V6"/>
<dbReference type="Gene3D" id="2.40.50.140">
    <property type="entry name" value="Nucleic acid-binding proteins"/>
    <property type="match status" value="2"/>
</dbReference>
<comment type="caution">
    <text evidence="2">The sequence shown here is derived from an EMBL/GenBank/DDBJ whole genome shotgun (WGS) entry which is preliminary data.</text>
</comment>
<dbReference type="InterPro" id="IPR012340">
    <property type="entry name" value="NA-bd_OB-fold"/>
</dbReference>
<proteinExistence type="predicted"/>
<dbReference type="GO" id="GO:0008310">
    <property type="term" value="F:single-stranded DNA 3'-5' DNA exonuclease activity"/>
    <property type="evidence" value="ECO:0007669"/>
    <property type="project" value="TreeGrafter"/>
</dbReference>
<reference evidence="2" key="1">
    <citation type="submission" date="2021-03" db="EMBL/GenBank/DDBJ databases">
        <title>Comparative genomics and phylogenomic investigation of the class Geoglossomycetes provide insights into ecological specialization and systematics.</title>
        <authorList>
            <person name="Melie T."/>
            <person name="Pirro S."/>
            <person name="Miller A.N."/>
            <person name="Quandt A."/>
        </authorList>
    </citation>
    <scope>NUCLEOTIDE SEQUENCE</scope>
    <source>
        <strain evidence="2">GBOQ0MN5Z8</strain>
    </source>
</reference>
<feature type="compositionally biased region" description="Polar residues" evidence="1">
    <location>
        <begin position="1"/>
        <end position="12"/>
    </location>
</feature>
<dbReference type="PANTHER" id="PTHR21166:SF2">
    <property type="entry name" value="CELL DIVISION CONTROL PROTEIN 24 OB DOMAIN-CONTAINING PROTEIN-RELATED"/>
    <property type="match status" value="1"/>
</dbReference>
<sequence length="390" mass="43001">MAQHWPSIQSFFQPDGTKARKADVSKSGDGFTTEEVDAVLRPVNRPWIPRQEYVEQNIGDLMPGPGRVTFTGRVANLFEMQTPSKRPRAANGFVKVILKDDTGALIVRLWFANDAYQLCLGDLCTIHATYIAHSDIISPTTSVASLMVSIFPERDNSCHFIIQDSMSGDTSVLCKIPLGYHEGQPLAGLMTLQNFIEGGYEVANPRVLVCVKSIGARKKFTNKAGKLSEKVDIGIFDDTAEASLILWGRIGASVSPWRASQTILLLTSPGIRLERRAQLSITSMTHVDVDPRIKDAEWLRKVAGRLTKRESVNPVVPEGGPLIDETGCLAPGKAIWTARAWRELFGGELDGRQIEDLKMLETRIVFGRVTLVFGWEGEEGGRVVVLGVRE</sequence>
<dbReference type="InterPro" id="IPR052469">
    <property type="entry name" value="MEIOB"/>
</dbReference>
<evidence type="ECO:0000313" key="3">
    <source>
        <dbReference type="Proteomes" id="UP000698800"/>
    </source>
</evidence>
<dbReference type="GO" id="GO:0000712">
    <property type="term" value="P:resolution of meiotic recombination intermediates"/>
    <property type="evidence" value="ECO:0007669"/>
    <property type="project" value="TreeGrafter"/>
</dbReference>
<feature type="compositionally biased region" description="Basic and acidic residues" evidence="1">
    <location>
        <begin position="17"/>
        <end position="26"/>
    </location>
</feature>
<dbReference type="SUPFAM" id="SSF50249">
    <property type="entry name" value="Nucleic acid-binding proteins"/>
    <property type="match status" value="2"/>
</dbReference>
<keyword evidence="3" id="KW-1185">Reference proteome</keyword>